<dbReference type="AlphaFoldDB" id="A0AAV7T7C1"/>
<gene>
    <name evidence="1" type="ORF">NDU88_004142</name>
</gene>
<reference evidence="1" key="1">
    <citation type="journal article" date="2022" name="bioRxiv">
        <title>Sequencing and chromosome-scale assembly of the giantPleurodeles waltlgenome.</title>
        <authorList>
            <person name="Brown T."/>
            <person name="Elewa A."/>
            <person name="Iarovenko S."/>
            <person name="Subramanian E."/>
            <person name="Araus A.J."/>
            <person name="Petzold A."/>
            <person name="Susuki M."/>
            <person name="Suzuki K.-i.T."/>
            <person name="Hayashi T."/>
            <person name="Toyoda A."/>
            <person name="Oliveira C."/>
            <person name="Osipova E."/>
            <person name="Leigh N.D."/>
            <person name="Simon A."/>
            <person name="Yun M.H."/>
        </authorList>
    </citation>
    <scope>NUCLEOTIDE SEQUENCE</scope>
    <source>
        <strain evidence="1">20211129_DDA</strain>
        <tissue evidence="1">Liver</tissue>
    </source>
</reference>
<organism evidence="1 2">
    <name type="scientific">Pleurodeles waltl</name>
    <name type="common">Iberian ribbed newt</name>
    <dbReference type="NCBI Taxonomy" id="8319"/>
    <lineage>
        <taxon>Eukaryota</taxon>
        <taxon>Metazoa</taxon>
        <taxon>Chordata</taxon>
        <taxon>Craniata</taxon>
        <taxon>Vertebrata</taxon>
        <taxon>Euteleostomi</taxon>
        <taxon>Amphibia</taxon>
        <taxon>Batrachia</taxon>
        <taxon>Caudata</taxon>
        <taxon>Salamandroidea</taxon>
        <taxon>Salamandridae</taxon>
        <taxon>Pleurodelinae</taxon>
        <taxon>Pleurodeles</taxon>
    </lineage>
</organism>
<evidence type="ECO:0000313" key="2">
    <source>
        <dbReference type="Proteomes" id="UP001066276"/>
    </source>
</evidence>
<comment type="caution">
    <text evidence="1">The sequence shown here is derived from an EMBL/GenBank/DDBJ whole genome shotgun (WGS) entry which is preliminary data.</text>
</comment>
<proteinExistence type="predicted"/>
<sequence length="72" mass="7720">MTRPSGKPSALGEKKTVLAGTLPQTALHAITISPELDAEPMTEPYSQSSLWRSDATDKLQISEANLVLVTIL</sequence>
<protein>
    <submittedName>
        <fullName evidence="1">Uncharacterized protein</fullName>
    </submittedName>
</protein>
<name>A0AAV7T7C1_PLEWA</name>
<keyword evidence="2" id="KW-1185">Reference proteome</keyword>
<dbReference type="EMBL" id="JANPWB010000007">
    <property type="protein sequence ID" value="KAJ1172295.1"/>
    <property type="molecule type" value="Genomic_DNA"/>
</dbReference>
<accession>A0AAV7T7C1</accession>
<evidence type="ECO:0000313" key="1">
    <source>
        <dbReference type="EMBL" id="KAJ1172295.1"/>
    </source>
</evidence>
<dbReference type="Proteomes" id="UP001066276">
    <property type="component" value="Chromosome 4_1"/>
</dbReference>